<protein>
    <recommendedName>
        <fullName evidence="4">Conjugal transfer protein</fullName>
    </recommendedName>
</protein>
<keyword evidence="1" id="KW-1133">Transmembrane helix</keyword>
<keyword evidence="3" id="KW-1185">Reference proteome</keyword>
<dbReference type="Proteomes" id="UP000095094">
    <property type="component" value="Unassembled WGS sequence"/>
</dbReference>
<name>A0A1E5GCS8_9ENTE</name>
<proteinExistence type="predicted"/>
<sequence length="138" mass="16294">MKDKQVLDYREPFNAPYMIREIAKNVRLPFIVYAQDFTIAILSFFIVFLLLFITIGFNQITAILSVGIPYGIVQVFNRIEPDGKRLDLFTKDYLTYLWFYVLPKKNVYHGRLESIKPRKVVYEKQTINSIRVLPNNPK</sequence>
<gene>
    <name evidence="2" type="ORF">BCR25_08500</name>
</gene>
<evidence type="ECO:0000256" key="1">
    <source>
        <dbReference type="SAM" id="Phobius"/>
    </source>
</evidence>
<feature type="transmembrane region" description="Helical" evidence="1">
    <location>
        <begin position="59"/>
        <end position="76"/>
    </location>
</feature>
<evidence type="ECO:0000313" key="3">
    <source>
        <dbReference type="Proteomes" id="UP000095094"/>
    </source>
</evidence>
<dbReference type="AlphaFoldDB" id="A0A1E5GCS8"/>
<dbReference type="EMBL" id="MIJY01000043">
    <property type="protein sequence ID" value="OEG10508.1"/>
    <property type="molecule type" value="Genomic_DNA"/>
</dbReference>
<comment type="caution">
    <text evidence="2">The sequence shown here is derived from an EMBL/GenBank/DDBJ whole genome shotgun (WGS) entry which is preliminary data.</text>
</comment>
<evidence type="ECO:0000313" key="2">
    <source>
        <dbReference type="EMBL" id="OEG10508.1"/>
    </source>
</evidence>
<dbReference type="OrthoDB" id="2179344at2"/>
<organism evidence="2 3">
    <name type="scientific">Enterococcus termitis</name>
    <dbReference type="NCBI Taxonomy" id="332950"/>
    <lineage>
        <taxon>Bacteria</taxon>
        <taxon>Bacillati</taxon>
        <taxon>Bacillota</taxon>
        <taxon>Bacilli</taxon>
        <taxon>Lactobacillales</taxon>
        <taxon>Enterococcaceae</taxon>
        <taxon>Enterococcus</taxon>
    </lineage>
</organism>
<dbReference type="Pfam" id="PF12648">
    <property type="entry name" value="TcpE"/>
    <property type="match status" value="1"/>
</dbReference>
<evidence type="ECO:0008006" key="4">
    <source>
        <dbReference type="Google" id="ProtNLM"/>
    </source>
</evidence>
<keyword evidence="1" id="KW-0812">Transmembrane</keyword>
<accession>A0A1E5GCS8</accession>
<dbReference type="RefSeq" id="WP_069664289.1">
    <property type="nucleotide sequence ID" value="NZ_JBHUJJ010000001.1"/>
</dbReference>
<feature type="transmembrane region" description="Helical" evidence="1">
    <location>
        <begin position="30"/>
        <end position="53"/>
    </location>
</feature>
<keyword evidence="1" id="KW-0472">Membrane</keyword>
<dbReference type="InterPro" id="IPR025608">
    <property type="entry name" value="TcpE"/>
</dbReference>
<reference evidence="3" key="1">
    <citation type="submission" date="2016-09" db="EMBL/GenBank/DDBJ databases">
        <authorList>
            <person name="Gulvik C.A."/>
        </authorList>
    </citation>
    <scope>NUCLEOTIDE SEQUENCE [LARGE SCALE GENOMIC DNA]</scope>
    <source>
        <strain evidence="3">LMG 8895</strain>
    </source>
</reference>